<dbReference type="KEGG" id="vg:15926574"/>
<evidence type="ECO:0000256" key="2">
    <source>
        <dbReference type="SAM" id="MobiDB-lite"/>
    </source>
</evidence>
<keyword evidence="1" id="KW-0175">Coiled coil</keyword>
<organism evidence="4 5">
    <name type="scientific">Vibrio phage nt-1</name>
    <dbReference type="NCBI Taxonomy" id="115992"/>
    <lineage>
        <taxon>Viruses</taxon>
        <taxon>Duplodnaviria</taxon>
        <taxon>Heunggongvirae</taxon>
        <taxon>Uroviricota</taxon>
        <taxon>Caudoviricetes</taxon>
        <taxon>Pantevenvirales</taxon>
        <taxon>Straboviridae</taxon>
        <taxon>Mylasvirus</taxon>
        <taxon>Mylasvirus persius</taxon>
    </lineage>
</organism>
<evidence type="ECO:0000259" key="3">
    <source>
        <dbReference type="Pfam" id="PF02463"/>
    </source>
</evidence>
<dbReference type="GeneID" id="15926574"/>
<dbReference type="PANTHER" id="PTHR32114:SF2">
    <property type="entry name" value="ABC TRANSPORTER ABCH.3"/>
    <property type="match status" value="1"/>
</dbReference>
<dbReference type="InterPro" id="IPR027417">
    <property type="entry name" value="P-loop_NTPase"/>
</dbReference>
<feature type="compositionally biased region" description="Polar residues" evidence="2">
    <location>
        <begin position="424"/>
        <end position="434"/>
    </location>
</feature>
<dbReference type="OrthoDB" id="6017at10239"/>
<name>R9TGA8_9CAUD</name>
<feature type="domain" description="RecF/RecN/SMC N-terminal" evidence="3">
    <location>
        <begin position="7"/>
        <end position="736"/>
    </location>
</feature>
<protein>
    <submittedName>
        <fullName evidence="4">Recombination endonuclease subunit</fullName>
    </submittedName>
</protein>
<keyword evidence="4" id="KW-0255">Endonuclease</keyword>
<keyword evidence="4" id="KW-0378">Hydrolase</keyword>
<proteinExistence type="predicted"/>
<feature type="region of interest" description="Disordered" evidence="2">
    <location>
        <begin position="424"/>
        <end position="461"/>
    </location>
</feature>
<keyword evidence="4" id="KW-0540">Nuclease</keyword>
<evidence type="ECO:0000256" key="1">
    <source>
        <dbReference type="SAM" id="Coils"/>
    </source>
</evidence>
<dbReference type="RefSeq" id="YP_008125272.1">
    <property type="nucleotide sequence ID" value="NC_021529.2"/>
</dbReference>
<dbReference type="Pfam" id="PF02463">
    <property type="entry name" value="SMC_N"/>
    <property type="match status" value="1"/>
</dbReference>
<evidence type="ECO:0000313" key="4">
    <source>
        <dbReference type="EMBL" id="AGN30123.1"/>
    </source>
</evidence>
<dbReference type="Gene3D" id="3.40.50.300">
    <property type="entry name" value="P-loop containing nucleotide triphosphate hydrolases"/>
    <property type="match status" value="2"/>
</dbReference>
<dbReference type="SUPFAM" id="SSF52540">
    <property type="entry name" value="P-loop containing nucleoside triphosphate hydrolases"/>
    <property type="match status" value="1"/>
</dbReference>
<dbReference type="GO" id="GO:0004519">
    <property type="term" value="F:endonuclease activity"/>
    <property type="evidence" value="ECO:0007669"/>
    <property type="project" value="UniProtKB-KW"/>
</dbReference>
<feature type="coiled-coil region" evidence="1">
    <location>
        <begin position="177"/>
        <end position="271"/>
    </location>
</feature>
<accession>R9TGA8</accession>
<sequence>MIKFKDVTYSNIMSVGNTPITVKLDEFNKTLITGVNGAGKSTFIEAVCFALYGKPFRNIKKTQIVNAVNKKKLLVEITFQDNKHVYKIIRGIKPNKFEIYKDDELIPQEAAVADYQDMLEKSILKMNLSTFKQIAVLGTAGYTPFMLLPAAKRREIVEDLLDIGIFSDMAALNKVALKQLNEKIKDTEADIERRMGELKLHVQFQKEQQDNRDGDLAQLETRKAEAEKELAPLGEQIAELENQISADSKILRELKETLAAELAEVEAEQATVLSALDAEHKANVEQIEAGQKADIDELKAKQTSEQDALDELHEQELLDIDKEHSQALIDFDKETEATTPEAPNADEVAEYTSTVLGNKKEIVKLKENKEFFEANGDCECGTCKQTISSDFAQSVIDMADKQIATLTVESKELADKIRAAQAQSKARSEFLSNRTSERSALDEKQRTERSTLVKKHSAKRSEVVDAQREAMSRLTSVFGDTLSLLRETQSKVRSDAVSEHADIKAALTKKGASEREELTANIGKDKADLATIVTKEDSLIKTIATIVADIEDVKAKAATEDRTALIKKLTAEVKSVKADMQVDLQTKHCRNIVGTLLKDDGVKSMIVRQYIPMINKYINDYLKTMNANYNFVLDEEFNETIKSRGRDDFSYTSFSQGERCRIDLALLFAFRDLVSARTGSMTNLLVLDEVFDSAADTDGVDSINQILGTIDDNVFIISHSEKHEQSMFDKHIKFTKKGNFTREVK</sequence>
<gene>
    <name evidence="4" type="ORF">VPFG_00121</name>
</gene>
<reference evidence="4 5" key="1">
    <citation type="journal article" date="2014" name="Genome Biol. Evol.">
        <title>Composite Conserved Promoter-Terminator Motifs (PeSLs) that Mediate Modular Shuffling in the Diverse T4-Like Myoviruses.</title>
        <authorList>
            <person name="Comeau A.M."/>
            <person name="Arbiol C."/>
            <person name="Krisch H.M."/>
        </authorList>
    </citation>
    <scope>NUCLEOTIDE SEQUENCE [LARGE SCALE GENOMIC DNA]</scope>
</reference>
<feature type="compositionally biased region" description="Basic and acidic residues" evidence="2">
    <location>
        <begin position="435"/>
        <end position="451"/>
    </location>
</feature>
<keyword evidence="5" id="KW-1185">Reference proteome</keyword>
<dbReference type="PANTHER" id="PTHR32114">
    <property type="entry name" value="ABC TRANSPORTER ABCH.3"/>
    <property type="match status" value="1"/>
</dbReference>
<dbReference type="EMBL" id="HQ317393">
    <property type="protein sequence ID" value="AGN30123.1"/>
    <property type="molecule type" value="Genomic_DNA"/>
</dbReference>
<dbReference type="Proteomes" id="UP000201461">
    <property type="component" value="Segment"/>
</dbReference>
<evidence type="ECO:0000313" key="5">
    <source>
        <dbReference type="Proteomes" id="UP000201461"/>
    </source>
</evidence>
<dbReference type="InterPro" id="IPR003395">
    <property type="entry name" value="RecF/RecN/SMC_N"/>
</dbReference>